<sequence>MFLFFVIGLIFMFIFNSIMSYIIAQRSEYNYNYERYNLLAGQTNTIVNELKSIDMNLFSNKTLDVNELIEVLNQKKNTLKSCLECIKR</sequence>
<reference evidence="1" key="1">
    <citation type="submission" date="2013-02" db="EMBL/GenBank/DDBJ databases">
        <title>Comparative genomics of Borrelia species.</title>
        <authorList>
            <person name="Schwan T.G."/>
            <person name="Raffel S.J."/>
            <person name="Porcella S.F."/>
        </authorList>
    </citation>
    <scope>NUCLEOTIDE SEQUENCE [LARGE SCALE GENOMIC DNA]</scope>
    <source>
        <strain evidence="1">YOR</strain>
    </source>
</reference>
<organism evidence="1 2">
    <name type="scientific">Borrelia nietonii YOR</name>
    <dbReference type="NCBI Taxonomy" id="1293576"/>
    <lineage>
        <taxon>Bacteria</taxon>
        <taxon>Pseudomonadati</taxon>
        <taxon>Spirochaetota</taxon>
        <taxon>Spirochaetia</taxon>
        <taxon>Spirochaetales</taxon>
        <taxon>Borreliaceae</taxon>
        <taxon>Borrelia</taxon>
        <taxon>Borrelia nietonii</taxon>
    </lineage>
</organism>
<dbReference type="Proteomes" id="UP000019269">
    <property type="component" value="Chromosome"/>
</dbReference>
<proteinExistence type="predicted"/>
<keyword evidence="2" id="KW-1185">Reference proteome</keyword>
<dbReference type="EMBL" id="CP004146">
    <property type="protein sequence ID" value="AHH03332.1"/>
    <property type="molecule type" value="Genomic_DNA"/>
</dbReference>
<name>A0ABM5PGW1_9SPIR</name>
<gene>
    <name evidence="1" type="ORF">BHY_0381</name>
</gene>
<protein>
    <submittedName>
        <fullName evidence="1">Uncharacterized protein</fullName>
    </submittedName>
</protein>
<evidence type="ECO:0000313" key="2">
    <source>
        <dbReference type="Proteomes" id="UP000019269"/>
    </source>
</evidence>
<evidence type="ECO:0000313" key="1">
    <source>
        <dbReference type="EMBL" id="AHH03332.1"/>
    </source>
</evidence>
<accession>A0ABM5PGW1</accession>